<evidence type="ECO:0000256" key="4">
    <source>
        <dbReference type="PROSITE-ProRule" id="PRU00175"/>
    </source>
</evidence>
<evidence type="ECO:0000256" key="2">
    <source>
        <dbReference type="ARBA" id="ARBA00022771"/>
    </source>
</evidence>
<dbReference type="InterPro" id="IPR000306">
    <property type="entry name" value="Znf_FYVE"/>
</dbReference>
<dbReference type="SMART" id="SM00064">
    <property type="entry name" value="FYVE"/>
    <property type="match status" value="1"/>
</dbReference>
<dbReference type="Pfam" id="PF13920">
    <property type="entry name" value="zf-C3HC4_3"/>
    <property type="match status" value="1"/>
</dbReference>
<feature type="region of interest" description="Disordered" evidence="5">
    <location>
        <begin position="166"/>
        <end position="199"/>
    </location>
</feature>
<dbReference type="InterPro" id="IPR013083">
    <property type="entry name" value="Znf_RING/FYVE/PHD"/>
</dbReference>
<evidence type="ECO:0000313" key="9">
    <source>
        <dbReference type="Proteomes" id="UP001151518"/>
    </source>
</evidence>
<evidence type="ECO:0000313" key="8">
    <source>
        <dbReference type="EMBL" id="KAJ2677549.1"/>
    </source>
</evidence>
<protein>
    <recommendedName>
        <fullName evidence="10">RING-type domain-containing protein</fullName>
    </recommendedName>
</protein>
<dbReference type="CDD" id="cd00065">
    <property type="entry name" value="FYVE_like_SF"/>
    <property type="match status" value="1"/>
</dbReference>
<organism evidence="8 9">
    <name type="scientific">Coemansia spiralis</name>
    <dbReference type="NCBI Taxonomy" id="417178"/>
    <lineage>
        <taxon>Eukaryota</taxon>
        <taxon>Fungi</taxon>
        <taxon>Fungi incertae sedis</taxon>
        <taxon>Zoopagomycota</taxon>
        <taxon>Kickxellomycotina</taxon>
        <taxon>Kickxellomycetes</taxon>
        <taxon>Kickxellales</taxon>
        <taxon>Kickxellaceae</taxon>
        <taxon>Coemansia</taxon>
    </lineage>
</organism>
<dbReference type="EMBL" id="JANBTW010000031">
    <property type="protein sequence ID" value="KAJ2677549.1"/>
    <property type="molecule type" value="Genomic_DNA"/>
</dbReference>
<dbReference type="GO" id="GO:0008270">
    <property type="term" value="F:zinc ion binding"/>
    <property type="evidence" value="ECO:0007669"/>
    <property type="project" value="UniProtKB-KW"/>
</dbReference>
<evidence type="ECO:0008006" key="10">
    <source>
        <dbReference type="Google" id="ProtNLM"/>
    </source>
</evidence>
<dbReference type="Gene3D" id="3.30.40.10">
    <property type="entry name" value="Zinc/RING finger domain, C3HC4 (zinc finger)"/>
    <property type="match status" value="2"/>
</dbReference>
<feature type="domain" description="RING-type" evidence="6">
    <location>
        <begin position="411"/>
        <end position="451"/>
    </location>
</feature>
<evidence type="ECO:0000259" key="7">
    <source>
        <dbReference type="PROSITE" id="PS50178"/>
    </source>
</evidence>
<dbReference type="InterPro" id="IPR001841">
    <property type="entry name" value="Znf_RING"/>
</dbReference>
<comment type="caution">
    <text evidence="8">The sequence shown here is derived from an EMBL/GenBank/DDBJ whole genome shotgun (WGS) entry which is preliminary data.</text>
</comment>
<evidence type="ECO:0000256" key="3">
    <source>
        <dbReference type="ARBA" id="ARBA00022833"/>
    </source>
</evidence>
<dbReference type="PANTHER" id="PTHR14879:SF5">
    <property type="entry name" value="RING-TYPE DOMAIN-CONTAINING PROTEIN"/>
    <property type="match status" value="1"/>
</dbReference>
<dbReference type="Proteomes" id="UP001151518">
    <property type="component" value="Unassembled WGS sequence"/>
</dbReference>
<dbReference type="SUPFAM" id="SSF57850">
    <property type="entry name" value="RING/U-box"/>
    <property type="match status" value="1"/>
</dbReference>
<evidence type="ECO:0000256" key="5">
    <source>
        <dbReference type="SAM" id="MobiDB-lite"/>
    </source>
</evidence>
<dbReference type="PANTHER" id="PTHR14879">
    <property type="entry name" value="CASPASE REGULATOR, RING FINGER DOMAIN-CONTAINING"/>
    <property type="match status" value="1"/>
</dbReference>
<feature type="compositionally biased region" description="Low complexity" evidence="5">
    <location>
        <begin position="301"/>
        <end position="314"/>
    </location>
</feature>
<dbReference type="AlphaFoldDB" id="A0A9W8G7S0"/>
<dbReference type="InterPro" id="IPR051728">
    <property type="entry name" value="RING-FYVE_E3_ubiquitin-ligase"/>
</dbReference>
<dbReference type="PROSITE" id="PS50089">
    <property type="entry name" value="ZF_RING_2"/>
    <property type="match status" value="1"/>
</dbReference>
<keyword evidence="1" id="KW-0479">Metal-binding</keyword>
<dbReference type="CDD" id="cd16500">
    <property type="entry name" value="RING-HC_CARP"/>
    <property type="match status" value="1"/>
</dbReference>
<keyword evidence="3" id="KW-0862">Zinc</keyword>
<sequence length="463" mass="51810">MQTVNFNALPIPATNAALPEALERAIQQLNGPLRDVNNSVYELAKPLERSRYPACPSCGIKFHLFRRKCNCANCGQVICSDCLDSRWYLPKYGVKAPVYCCRMCDRNLSMSIKNKDALNECSVRELRAYLQLYGLYNPSTMLEKDDLVTAIYNNSPMPQINETKYRQSLPQPSMSDHTSPRQQEQARNTSEAASDTTNSWDRTFADIGNEIGRAFEGLGQQFSERVERGANAIDERMTSILDVDQRQAQSQNTRHNSQTSSASNNPHNYDSRTYSHSPSPRTQRSSHPRTQPRFYTHQRPQSAQGTASSAASTSNRSEHAVGSASPAQLEVPALKSLVKDNVDASKLSIKTLKALLTKHRVDYSNIVEKKELIERVERLVHNTKLEMEREAAAIAGGGDNGSRGDNDEDMCKICWDASVNCVFLNCGHMCTCIECGDKIVGSDRRECPICREYIAKVVHVFRA</sequence>
<name>A0A9W8G7S0_9FUNG</name>
<feature type="domain" description="FYVE-type" evidence="7">
    <location>
        <begin position="49"/>
        <end position="109"/>
    </location>
</feature>
<evidence type="ECO:0000256" key="1">
    <source>
        <dbReference type="ARBA" id="ARBA00022723"/>
    </source>
</evidence>
<evidence type="ECO:0000259" key="6">
    <source>
        <dbReference type="PROSITE" id="PS50089"/>
    </source>
</evidence>
<dbReference type="InterPro" id="IPR017455">
    <property type="entry name" value="Znf_FYVE-rel"/>
</dbReference>
<reference evidence="8" key="1">
    <citation type="submission" date="2022-07" db="EMBL/GenBank/DDBJ databases">
        <title>Phylogenomic reconstructions and comparative analyses of Kickxellomycotina fungi.</title>
        <authorList>
            <person name="Reynolds N.K."/>
            <person name="Stajich J.E."/>
            <person name="Barry K."/>
            <person name="Grigoriev I.V."/>
            <person name="Crous P."/>
            <person name="Smith M.E."/>
        </authorList>
    </citation>
    <scope>NUCLEOTIDE SEQUENCE</scope>
    <source>
        <strain evidence="8">NRRL 3115</strain>
    </source>
</reference>
<proteinExistence type="predicted"/>
<keyword evidence="2 4" id="KW-0863">Zinc-finger</keyword>
<dbReference type="OrthoDB" id="3045089at2759"/>
<feature type="compositionally biased region" description="Polar residues" evidence="5">
    <location>
        <begin position="246"/>
        <end position="289"/>
    </location>
</feature>
<dbReference type="PROSITE" id="PS50178">
    <property type="entry name" value="ZF_FYVE"/>
    <property type="match status" value="1"/>
</dbReference>
<dbReference type="InterPro" id="IPR011011">
    <property type="entry name" value="Znf_FYVE_PHD"/>
</dbReference>
<accession>A0A9W8G7S0</accession>
<gene>
    <name evidence="8" type="ORF">GGI25_003069</name>
</gene>
<feature type="region of interest" description="Disordered" evidence="5">
    <location>
        <begin position="244"/>
        <end position="326"/>
    </location>
</feature>
<dbReference type="SUPFAM" id="SSF57903">
    <property type="entry name" value="FYVE/PHD zinc finger"/>
    <property type="match status" value="1"/>
</dbReference>
<dbReference type="Pfam" id="PF01363">
    <property type="entry name" value="FYVE"/>
    <property type="match status" value="1"/>
</dbReference>